<protein>
    <recommendedName>
        <fullName evidence="4">ABC transporter permease</fullName>
    </recommendedName>
</protein>
<feature type="transmembrane region" description="Helical" evidence="1">
    <location>
        <begin position="20"/>
        <end position="43"/>
    </location>
</feature>
<keyword evidence="1" id="KW-0472">Membrane</keyword>
<dbReference type="EMBL" id="JBEPMJ010000018">
    <property type="protein sequence ID" value="MET3751172.1"/>
    <property type="molecule type" value="Genomic_DNA"/>
</dbReference>
<gene>
    <name evidence="2" type="ORF">ABID24_002428</name>
</gene>
<dbReference type="Proteomes" id="UP001549106">
    <property type="component" value="Unassembled WGS sequence"/>
</dbReference>
<accession>A0ABV2M6Q2</accession>
<dbReference type="RefSeq" id="WP_257464983.1">
    <property type="nucleotide sequence ID" value="NZ_JANJZT010000019.1"/>
</dbReference>
<keyword evidence="1" id="KW-0812">Transmembrane</keyword>
<reference evidence="2 3" key="1">
    <citation type="submission" date="2024-06" db="EMBL/GenBank/DDBJ databases">
        <title>Genomic Encyclopedia of Type Strains, Phase IV (KMG-IV): sequencing the most valuable type-strain genomes for metagenomic binning, comparative biology and taxonomic classification.</title>
        <authorList>
            <person name="Goeker M."/>
        </authorList>
    </citation>
    <scope>NUCLEOTIDE SEQUENCE [LARGE SCALE GENOMIC DNA]</scope>
    <source>
        <strain evidence="2 3">DSM 29492</strain>
    </source>
</reference>
<comment type="caution">
    <text evidence="2">The sequence shown here is derived from an EMBL/GenBank/DDBJ whole genome shotgun (WGS) entry which is preliminary data.</text>
</comment>
<evidence type="ECO:0000313" key="2">
    <source>
        <dbReference type="EMBL" id="MET3751172.1"/>
    </source>
</evidence>
<feature type="transmembrane region" description="Helical" evidence="1">
    <location>
        <begin position="201"/>
        <end position="232"/>
    </location>
</feature>
<name>A0ABV2M6Q2_9FIRM</name>
<proteinExistence type="predicted"/>
<feature type="transmembrane region" description="Helical" evidence="1">
    <location>
        <begin position="287"/>
        <end position="305"/>
    </location>
</feature>
<evidence type="ECO:0008006" key="4">
    <source>
        <dbReference type="Google" id="ProtNLM"/>
    </source>
</evidence>
<feature type="transmembrane region" description="Helical" evidence="1">
    <location>
        <begin position="350"/>
        <end position="367"/>
    </location>
</feature>
<organism evidence="2 3">
    <name type="scientific">Blautia caecimuris</name>
    <dbReference type="NCBI Taxonomy" id="1796615"/>
    <lineage>
        <taxon>Bacteria</taxon>
        <taxon>Bacillati</taxon>
        <taxon>Bacillota</taxon>
        <taxon>Clostridia</taxon>
        <taxon>Lachnospirales</taxon>
        <taxon>Lachnospiraceae</taxon>
        <taxon>Blautia</taxon>
    </lineage>
</organism>
<evidence type="ECO:0000256" key="1">
    <source>
        <dbReference type="SAM" id="Phobius"/>
    </source>
</evidence>
<feature type="transmembrane region" description="Helical" evidence="1">
    <location>
        <begin position="156"/>
        <end position="180"/>
    </location>
</feature>
<feature type="transmembrane region" description="Helical" evidence="1">
    <location>
        <begin position="252"/>
        <end position="275"/>
    </location>
</feature>
<sequence length="374" mass="42486">MSDFKRILGYEYLKLFRRKIIWITLGIMILLSAFVICISDIGLNSDGQNIIQYIHENRQKELEIAGKPVDDALFEEYKDKEYPHGLKYFLSCLLPSDQIQTKNITEDNVYGERKKMLNRDMEEYKLWEGEREYWENQESRIKVPFTYEDTAGERKLIAAFYTMAVMQIIFVAVAVPAIFAEEHFRKVNHINFCCKYGKKTLYAAKITAGVTLSLGGTICLVLACAIPVLILYGFHGLNTQIQMIYPACSHSLIIGQVLGIQLLILLTAAVLESAFAMFCAEKLKSSTGTMAVMVGILLLSMAVNIPDQFRMASQLWLCIPSNALAIWNLLDCRLIPLFGKYFTQMQLLPIIYVALAALLAVGGYRGYRRYQAVK</sequence>
<keyword evidence="3" id="KW-1185">Reference proteome</keyword>
<evidence type="ECO:0000313" key="3">
    <source>
        <dbReference type="Proteomes" id="UP001549106"/>
    </source>
</evidence>
<keyword evidence="1" id="KW-1133">Transmembrane helix</keyword>